<organism evidence="12 13">
    <name type="scientific">Arsenicibacter rosenii</name>
    <dbReference type="NCBI Taxonomy" id="1750698"/>
    <lineage>
        <taxon>Bacteria</taxon>
        <taxon>Pseudomonadati</taxon>
        <taxon>Bacteroidota</taxon>
        <taxon>Cytophagia</taxon>
        <taxon>Cytophagales</taxon>
        <taxon>Spirosomataceae</taxon>
        <taxon>Arsenicibacter</taxon>
    </lineage>
</organism>
<comment type="caution">
    <text evidence="12">The sequence shown here is derived from an EMBL/GenBank/DDBJ whole genome shotgun (WGS) entry which is preliminary data.</text>
</comment>
<accession>A0A1S2VAQ8</accession>
<evidence type="ECO:0000313" key="12">
    <source>
        <dbReference type="EMBL" id="OIN55827.1"/>
    </source>
</evidence>
<dbReference type="EMBL" id="MORL01000034">
    <property type="protein sequence ID" value="OIN55827.1"/>
    <property type="molecule type" value="Genomic_DNA"/>
</dbReference>
<dbReference type="PANTHER" id="PTHR10815">
    <property type="entry name" value="METHYLATED-DNA--PROTEIN-CYSTEINE METHYLTRANSFERASE"/>
    <property type="match status" value="1"/>
</dbReference>
<dbReference type="PANTHER" id="PTHR10815:SF13">
    <property type="entry name" value="METHYLATED-DNA--PROTEIN-CYSTEINE METHYLTRANSFERASE"/>
    <property type="match status" value="1"/>
</dbReference>
<gene>
    <name evidence="12" type="ORF">BLX24_28085</name>
</gene>
<evidence type="ECO:0000256" key="2">
    <source>
        <dbReference type="ARBA" id="ARBA00008711"/>
    </source>
</evidence>
<dbReference type="AlphaFoldDB" id="A0A1S2VAQ8"/>
<dbReference type="InterPro" id="IPR009057">
    <property type="entry name" value="Homeodomain-like_sf"/>
</dbReference>
<dbReference type="GO" id="GO:0032259">
    <property type="term" value="P:methylation"/>
    <property type="evidence" value="ECO:0007669"/>
    <property type="project" value="UniProtKB-KW"/>
</dbReference>
<keyword evidence="7" id="KW-0805">Transcription regulation</keyword>
<keyword evidence="8" id="KW-0804">Transcription</keyword>
<dbReference type="InterPro" id="IPR036217">
    <property type="entry name" value="MethylDNA_cys_MeTrfase_DNAb"/>
</dbReference>
<keyword evidence="13" id="KW-1185">Reference proteome</keyword>
<proteinExistence type="inferred from homology"/>
<evidence type="ECO:0000259" key="11">
    <source>
        <dbReference type="PROSITE" id="PS01124"/>
    </source>
</evidence>
<keyword evidence="5 12" id="KW-0808">Transferase</keyword>
<dbReference type="SUPFAM" id="SSF53155">
    <property type="entry name" value="Methylated DNA-protein cysteine methyltransferase domain"/>
    <property type="match status" value="1"/>
</dbReference>
<keyword evidence="9" id="KW-0234">DNA repair</keyword>
<protein>
    <recommendedName>
        <fullName evidence="3">methylated-DNA--[protein]-cysteine S-methyltransferase</fullName>
        <ecNumber evidence="3">2.1.1.63</ecNumber>
    </recommendedName>
</protein>
<dbReference type="Pfam" id="PF01035">
    <property type="entry name" value="DNA_binding_1"/>
    <property type="match status" value="1"/>
</dbReference>
<dbReference type="EC" id="2.1.1.63" evidence="3"/>
<dbReference type="SMART" id="SM00342">
    <property type="entry name" value="HTH_ARAC"/>
    <property type="match status" value="1"/>
</dbReference>
<dbReference type="SUPFAM" id="SSF46767">
    <property type="entry name" value="Methylated DNA-protein cysteine methyltransferase, C-terminal domain"/>
    <property type="match status" value="1"/>
</dbReference>
<evidence type="ECO:0000256" key="7">
    <source>
        <dbReference type="ARBA" id="ARBA00023015"/>
    </source>
</evidence>
<dbReference type="NCBIfam" id="TIGR00589">
    <property type="entry name" value="ogt"/>
    <property type="match status" value="1"/>
</dbReference>
<evidence type="ECO:0000256" key="6">
    <source>
        <dbReference type="ARBA" id="ARBA00022763"/>
    </source>
</evidence>
<reference evidence="12 13" key="1">
    <citation type="submission" date="2016-10" db="EMBL/GenBank/DDBJ databases">
        <title>Arsenicibacter rosenii gen. nov., sp. nov., an efficient arsenic-methylating bacterium isolated from an arsenic-contaminated paddy soil.</title>
        <authorList>
            <person name="Huang K."/>
        </authorList>
    </citation>
    <scope>NUCLEOTIDE SEQUENCE [LARGE SCALE GENOMIC DNA]</scope>
    <source>
        <strain evidence="12 13">SM-1</strain>
    </source>
</reference>
<dbReference type="Pfam" id="PF12833">
    <property type="entry name" value="HTH_18"/>
    <property type="match status" value="1"/>
</dbReference>
<evidence type="ECO:0000256" key="4">
    <source>
        <dbReference type="ARBA" id="ARBA00022603"/>
    </source>
</evidence>
<dbReference type="GO" id="GO:0003700">
    <property type="term" value="F:DNA-binding transcription factor activity"/>
    <property type="evidence" value="ECO:0007669"/>
    <property type="project" value="InterPro"/>
</dbReference>
<evidence type="ECO:0000256" key="5">
    <source>
        <dbReference type="ARBA" id="ARBA00022679"/>
    </source>
</evidence>
<dbReference type="PROSITE" id="PS01124">
    <property type="entry name" value="HTH_ARAC_FAMILY_2"/>
    <property type="match status" value="1"/>
</dbReference>
<evidence type="ECO:0000256" key="9">
    <source>
        <dbReference type="ARBA" id="ARBA00023204"/>
    </source>
</evidence>
<dbReference type="InterPro" id="IPR014048">
    <property type="entry name" value="MethylDNA_cys_MeTrfase_DNA-bd"/>
</dbReference>
<comment type="similarity">
    <text evidence="2">Belongs to the MGMT family.</text>
</comment>
<evidence type="ECO:0000256" key="8">
    <source>
        <dbReference type="ARBA" id="ARBA00023163"/>
    </source>
</evidence>
<dbReference type="Gene3D" id="3.30.160.70">
    <property type="entry name" value="Methylated DNA-protein cysteine methyltransferase domain"/>
    <property type="match status" value="1"/>
</dbReference>
<evidence type="ECO:0000256" key="1">
    <source>
        <dbReference type="ARBA" id="ARBA00001286"/>
    </source>
</evidence>
<comment type="catalytic activity">
    <reaction evidence="1">
        <text>a 4-O-methyl-thymidine in DNA + L-cysteinyl-[protein] = a thymidine in DNA + S-methyl-L-cysteinyl-[protein]</text>
        <dbReference type="Rhea" id="RHEA:53428"/>
        <dbReference type="Rhea" id="RHEA-COMP:10131"/>
        <dbReference type="Rhea" id="RHEA-COMP:10132"/>
        <dbReference type="Rhea" id="RHEA-COMP:13555"/>
        <dbReference type="Rhea" id="RHEA-COMP:13556"/>
        <dbReference type="ChEBI" id="CHEBI:29950"/>
        <dbReference type="ChEBI" id="CHEBI:82612"/>
        <dbReference type="ChEBI" id="CHEBI:137386"/>
        <dbReference type="ChEBI" id="CHEBI:137387"/>
        <dbReference type="EC" id="2.1.1.63"/>
    </reaction>
</comment>
<dbReference type="OrthoDB" id="9802228at2"/>
<keyword evidence="6" id="KW-0227">DNA damage</keyword>
<dbReference type="Gene3D" id="1.10.10.10">
    <property type="entry name" value="Winged helix-like DNA-binding domain superfamily/Winged helix DNA-binding domain"/>
    <property type="match status" value="1"/>
</dbReference>
<sequence length="280" mass="31428">MNTYQRIEKAINYLQTHFREQPDLEQIAEQAHLSAFHFQRLFTEWAGVSPKKFVQFLSVNYAKELLLNQRLSVSETAYETGLSGTSRLHDLFVSIEAMTPAEYRDGGQALRIRYQFADTLFGRVVVAATEKGVCTLQFIDDDQAGMVLLRQLWPNAVLLPGTDAMQEQALLRLTENLQQPAPLALHLKGTPFQLKVWEALLQIPEGKVAVYGDIAQLATAPAAVRAVGTAIGDNPVAYLIPCHRVLRKSGELGGYHWGTTRKLSMLFRESVSFDYQCSNR</sequence>
<dbReference type="InterPro" id="IPR036631">
    <property type="entry name" value="MGMT_N_sf"/>
</dbReference>
<dbReference type="FunFam" id="1.10.10.10:FF:000214">
    <property type="entry name" value="Methylated-DNA--protein-cysteine methyltransferase"/>
    <property type="match status" value="1"/>
</dbReference>
<dbReference type="PROSITE" id="PS00374">
    <property type="entry name" value="MGMT"/>
    <property type="match status" value="1"/>
</dbReference>
<evidence type="ECO:0000256" key="3">
    <source>
        <dbReference type="ARBA" id="ARBA00011918"/>
    </source>
</evidence>
<dbReference type="SUPFAM" id="SSF46689">
    <property type="entry name" value="Homeodomain-like"/>
    <property type="match status" value="2"/>
</dbReference>
<dbReference type="GO" id="GO:0006281">
    <property type="term" value="P:DNA repair"/>
    <property type="evidence" value="ECO:0007669"/>
    <property type="project" value="UniProtKB-KW"/>
</dbReference>
<feature type="domain" description="HTH araC/xylS-type" evidence="11">
    <location>
        <begin position="8"/>
        <end position="106"/>
    </location>
</feature>
<dbReference type="RefSeq" id="WP_071506560.1">
    <property type="nucleotide sequence ID" value="NZ_MORL01000034.1"/>
</dbReference>
<evidence type="ECO:0000313" key="13">
    <source>
        <dbReference type="Proteomes" id="UP000181790"/>
    </source>
</evidence>
<dbReference type="GO" id="GO:0043565">
    <property type="term" value="F:sequence-specific DNA binding"/>
    <property type="evidence" value="ECO:0007669"/>
    <property type="project" value="InterPro"/>
</dbReference>
<dbReference type="Proteomes" id="UP000181790">
    <property type="component" value="Unassembled WGS sequence"/>
</dbReference>
<dbReference type="GO" id="GO:0003908">
    <property type="term" value="F:methylated-DNA-[protein]-cysteine S-methyltransferase activity"/>
    <property type="evidence" value="ECO:0007669"/>
    <property type="project" value="UniProtKB-EC"/>
</dbReference>
<dbReference type="InterPro" id="IPR018060">
    <property type="entry name" value="HTH_AraC"/>
</dbReference>
<dbReference type="CDD" id="cd06445">
    <property type="entry name" value="ATase"/>
    <property type="match status" value="1"/>
</dbReference>
<comment type="catalytic activity">
    <reaction evidence="10">
        <text>a 6-O-methyl-2'-deoxyguanosine in DNA + L-cysteinyl-[protein] = S-methyl-L-cysteinyl-[protein] + a 2'-deoxyguanosine in DNA</text>
        <dbReference type="Rhea" id="RHEA:24000"/>
        <dbReference type="Rhea" id="RHEA-COMP:10131"/>
        <dbReference type="Rhea" id="RHEA-COMP:10132"/>
        <dbReference type="Rhea" id="RHEA-COMP:11367"/>
        <dbReference type="Rhea" id="RHEA-COMP:11368"/>
        <dbReference type="ChEBI" id="CHEBI:29950"/>
        <dbReference type="ChEBI" id="CHEBI:82612"/>
        <dbReference type="ChEBI" id="CHEBI:85445"/>
        <dbReference type="ChEBI" id="CHEBI:85448"/>
        <dbReference type="EC" id="2.1.1.63"/>
    </reaction>
</comment>
<name>A0A1S2VAQ8_9BACT</name>
<evidence type="ECO:0000256" key="10">
    <source>
        <dbReference type="ARBA" id="ARBA00049348"/>
    </source>
</evidence>
<dbReference type="Gene3D" id="1.10.10.60">
    <property type="entry name" value="Homeodomain-like"/>
    <property type="match status" value="2"/>
</dbReference>
<dbReference type="InterPro" id="IPR036388">
    <property type="entry name" value="WH-like_DNA-bd_sf"/>
</dbReference>
<dbReference type="InterPro" id="IPR001497">
    <property type="entry name" value="MethylDNA_cys_MeTrfase_AS"/>
</dbReference>
<keyword evidence="4 12" id="KW-0489">Methyltransferase</keyword>